<dbReference type="EMBL" id="RFFG01000022">
    <property type="protein sequence ID" value="RMI43975.1"/>
    <property type="molecule type" value="Genomic_DNA"/>
</dbReference>
<feature type="region of interest" description="Disordered" evidence="1">
    <location>
        <begin position="181"/>
        <end position="224"/>
    </location>
</feature>
<evidence type="ECO:0000313" key="4">
    <source>
        <dbReference type="EMBL" id="RMI43975.1"/>
    </source>
</evidence>
<evidence type="ECO:0000256" key="2">
    <source>
        <dbReference type="SAM" id="Phobius"/>
    </source>
</evidence>
<feature type="compositionally biased region" description="Basic and acidic residues" evidence="1">
    <location>
        <begin position="182"/>
        <end position="196"/>
    </location>
</feature>
<dbReference type="AlphaFoldDB" id="A0A3M2M641"/>
<gene>
    <name evidence="4" type="ORF">EBO15_14880</name>
</gene>
<dbReference type="InterPro" id="IPR000792">
    <property type="entry name" value="Tscrpt_reg_LuxR_C"/>
</dbReference>
<reference evidence="4 5" key="1">
    <citation type="submission" date="2018-10" db="EMBL/GenBank/DDBJ databases">
        <title>Isolation from soil.</title>
        <authorList>
            <person name="Hu J."/>
        </authorList>
    </citation>
    <scope>NUCLEOTIDE SEQUENCE [LARGE SCALE GENOMIC DNA]</scope>
    <source>
        <strain evidence="4 5">NEAU-Ht49</strain>
    </source>
</reference>
<accession>A0A3M2M641</accession>
<dbReference type="Gene3D" id="1.10.10.10">
    <property type="entry name" value="Winged helix-like DNA-binding domain superfamily/Winged helix DNA-binding domain"/>
    <property type="match status" value="1"/>
</dbReference>
<dbReference type="InterPro" id="IPR036388">
    <property type="entry name" value="WH-like_DNA-bd_sf"/>
</dbReference>
<feature type="transmembrane region" description="Helical" evidence="2">
    <location>
        <begin position="153"/>
        <end position="176"/>
    </location>
</feature>
<keyword evidence="2" id="KW-0472">Membrane</keyword>
<dbReference type="InterPro" id="IPR016032">
    <property type="entry name" value="Sig_transdc_resp-reg_C-effctor"/>
</dbReference>
<keyword evidence="2" id="KW-0812">Transmembrane</keyword>
<sequence>MSLFTSVRPSVARARTLHSALSILDDSQYPNCGIFWRVRRVNGPAREAADQLVRLTRLILRAEGPDVPEPDDDGTTRVLRHNQATLTPRETEVFGLIVAGHCNALLAELLDISERAMEQHLAALLVEFQLPEAHPAARPEPPPDQTSRGRGRIAALLIVPITGTVLVGGAAAAFALQTPKSFGEKGPARASHDSARQRTRGVVARSPLPAPSRRRPRLPSGTATATSFWDQATARGARMSYRTVASPYWPLGTRVRIGYRGRRVTGVVEDFGPADWAIAQHDIPAIVDLSEEMMAELTGVRVHAVHVRFEVLSWGHGDVYRDSGPGHGLAFGHH</sequence>
<name>A0A3M2M641_9ACTN</name>
<dbReference type="Pfam" id="PF00196">
    <property type="entry name" value="GerE"/>
    <property type="match status" value="1"/>
</dbReference>
<organism evidence="4 5">
    <name type="scientific">Actinomadura harenae</name>
    <dbReference type="NCBI Taxonomy" id="2483351"/>
    <lineage>
        <taxon>Bacteria</taxon>
        <taxon>Bacillati</taxon>
        <taxon>Actinomycetota</taxon>
        <taxon>Actinomycetes</taxon>
        <taxon>Streptosporangiales</taxon>
        <taxon>Thermomonosporaceae</taxon>
        <taxon>Actinomadura</taxon>
    </lineage>
</organism>
<dbReference type="Gene3D" id="2.40.40.10">
    <property type="entry name" value="RlpA-like domain"/>
    <property type="match status" value="1"/>
</dbReference>
<dbReference type="Proteomes" id="UP000282674">
    <property type="component" value="Unassembled WGS sequence"/>
</dbReference>
<evidence type="ECO:0000259" key="3">
    <source>
        <dbReference type="Pfam" id="PF00196"/>
    </source>
</evidence>
<keyword evidence="2" id="KW-1133">Transmembrane helix</keyword>
<protein>
    <recommendedName>
        <fullName evidence="3">HTH luxR-type domain-containing protein</fullName>
    </recommendedName>
</protein>
<comment type="caution">
    <text evidence="4">The sequence shown here is derived from an EMBL/GenBank/DDBJ whole genome shotgun (WGS) entry which is preliminary data.</text>
</comment>
<dbReference type="InterPro" id="IPR036908">
    <property type="entry name" value="RlpA-like_sf"/>
</dbReference>
<dbReference type="GO" id="GO:0003677">
    <property type="term" value="F:DNA binding"/>
    <property type="evidence" value="ECO:0007669"/>
    <property type="project" value="InterPro"/>
</dbReference>
<feature type="domain" description="HTH luxR-type" evidence="3">
    <location>
        <begin position="85"/>
        <end position="125"/>
    </location>
</feature>
<keyword evidence="5" id="KW-1185">Reference proteome</keyword>
<dbReference type="GO" id="GO:0006355">
    <property type="term" value="P:regulation of DNA-templated transcription"/>
    <property type="evidence" value="ECO:0007669"/>
    <property type="project" value="InterPro"/>
</dbReference>
<dbReference type="SUPFAM" id="SSF46894">
    <property type="entry name" value="C-terminal effector domain of the bipartite response regulators"/>
    <property type="match status" value="1"/>
</dbReference>
<evidence type="ECO:0000256" key="1">
    <source>
        <dbReference type="SAM" id="MobiDB-lite"/>
    </source>
</evidence>
<evidence type="ECO:0000313" key="5">
    <source>
        <dbReference type="Proteomes" id="UP000282674"/>
    </source>
</evidence>
<proteinExistence type="predicted"/>